<dbReference type="GO" id="GO:0005829">
    <property type="term" value="C:cytosol"/>
    <property type="evidence" value="ECO:0007669"/>
    <property type="project" value="TreeGrafter"/>
</dbReference>
<evidence type="ECO:0000259" key="3">
    <source>
        <dbReference type="SMART" id="SM01007"/>
    </source>
</evidence>
<organism evidence="4 5">
    <name type="scientific">Clostridium beijerinckii</name>
    <name type="common">Clostridium MP</name>
    <dbReference type="NCBI Taxonomy" id="1520"/>
    <lineage>
        <taxon>Bacteria</taxon>
        <taxon>Bacillati</taxon>
        <taxon>Bacillota</taxon>
        <taxon>Clostridia</taxon>
        <taxon>Eubacteriales</taxon>
        <taxon>Clostridiaceae</taxon>
        <taxon>Clostridium</taxon>
    </lineage>
</organism>
<accession>A0A0B5QUI8</accession>
<dbReference type="InterPro" id="IPR050197">
    <property type="entry name" value="Aldolase_class_II_sugar_metab"/>
</dbReference>
<dbReference type="Gene3D" id="3.40.225.10">
    <property type="entry name" value="Class II aldolase/adducin N-terminal domain"/>
    <property type="match status" value="1"/>
</dbReference>
<dbReference type="KEGG" id="cbei:LF65_05133"/>
<dbReference type="AlphaFoldDB" id="A0A0B5QUI8"/>
<dbReference type="SMART" id="SM01007">
    <property type="entry name" value="Aldolase_II"/>
    <property type="match status" value="1"/>
</dbReference>
<dbReference type="Proteomes" id="UP000031866">
    <property type="component" value="Chromosome"/>
</dbReference>
<evidence type="ECO:0000313" key="4">
    <source>
        <dbReference type="EMBL" id="AJH01658.1"/>
    </source>
</evidence>
<dbReference type="SUPFAM" id="SSF53639">
    <property type="entry name" value="AraD/HMP-PK domain-like"/>
    <property type="match status" value="1"/>
</dbReference>
<keyword evidence="2" id="KW-0456">Lyase</keyword>
<dbReference type="InterPro" id="IPR001303">
    <property type="entry name" value="Aldolase_II/adducin_N"/>
</dbReference>
<name>A0A0B5QUI8_CLOBE</name>
<protein>
    <submittedName>
        <fullName evidence="4">Aldolase</fullName>
    </submittedName>
</protein>
<evidence type="ECO:0000256" key="2">
    <source>
        <dbReference type="ARBA" id="ARBA00023239"/>
    </source>
</evidence>
<sequence length="210" mass="23991">MLENLKIKLVKIAKDAEKYNLCTEKSGSFSIRDESSGYVIITPAKIKIEDLKLENICVVDLNGNKIEAIEGIEANSDMLMHLQIYKTRKDVRAFMHIHSVYATTFAVANKVIPPITYDSAYYGGYIYLANYEKTKTIKPANELIERLNTSDACLLESNGAVVISKDIEDILYKARNVEKVAEIYYRALTLNKFKEPKRFTREELVSYIEN</sequence>
<evidence type="ECO:0000256" key="1">
    <source>
        <dbReference type="ARBA" id="ARBA00022723"/>
    </source>
</evidence>
<proteinExistence type="predicted"/>
<dbReference type="EMBL" id="CP010086">
    <property type="protein sequence ID" value="AJH01658.1"/>
    <property type="molecule type" value="Genomic_DNA"/>
</dbReference>
<dbReference type="InterPro" id="IPR036409">
    <property type="entry name" value="Aldolase_II/adducin_N_sf"/>
</dbReference>
<dbReference type="OrthoDB" id="9794581at2"/>
<dbReference type="GO" id="GO:0016832">
    <property type="term" value="F:aldehyde-lyase activity"/>
    <property type="evidence" value="ECO:0007669"/>
    <property type="project" value="TreeGrafter"/>
</dbReference>
<evidence type="ECO:0000313" key="5">
    <source>
        <dbReference type="Proteomes" id="UP000031866"/>
    </source>
</evidence>
<feature type="domain" description="Class II aldolase/adducin N-terminal" evidence="3">
    <location>
        <begin position="7"/>
        <end position="185"/>
    </location>
</feature>
<dbReference type="Pfam" id="PF00596">
    <property type="entry name" value="Aldolase_II"/>
    <property type="match status" value="1"/>
</dbReference>
<dbReference type="PANTHER" id="PTHR22789">
    <property type="entry name" value="FUCULOSE PHOSPHATE ALDOLASE"/>
    <property type="match status" value="1"/>
</dbReference>
<dbReference type="GO" id="GO:0046872">
    <property type="term" value="F:metal ion binding"/>
    <property type="evidence" value="ECO:0007669"/>
    <property type="project" value="UniProtKB-KW"/>
</dbReference>
<dbReference type="PANTHER" id="PTHR22789:SF0">
    <property type="entry name" value="3-OXO-TETRONATE 4-PHOSPHATE DECARBOXYLASE-RELATED"/>
    <property type="match status" value="1"/>
</dbReference>
<reference evidence="5" key="1">
    <citation type="submission" date="2014-12" db="EMBL/GenBank/DDBJ databases">
        <title>Genome sequence of Clostridium beijerinckii strain 59B.</title>
        <authorList>
            <person name="Little G.T."/>
            <person name="Minton N.P."/>
        </authorList>
    </citation>
    <scope>NUCLEOTIDE SEQUENCE [LARGE SCALE GENOMIC DNA]</scope>
    <source>
        <strain evidence="5">59B</strain>
    </source>
</reference>
<keyword evidence="1" id="KW-0479">Metal-binding</keyword>
<dbReference type="GO" id="GO:0019323">
    <property type="term" value="P:pentose catabolic process"/>
    <property type="evidence" value="ECO:0007669"/>
    <property type="project" value="TreeGrafter"/>
</dbReference>
<dbReference type="RefSeq" id="WP_041900132.1">
    <property type="nucleotide sequence ID" value="NZ_CP010086.2"/>
</dbReference>
<dbReference type="STRING" id="1520.LF65_05133"/>
<gene>
    <name evidence="4" type="ORF">LF65_05133</name>
</gene>